<gene>
    <name evidence="1" type="ORF">ADUPG1_005085</name>
</gene>
<sequence>THEQVQFKGAMKKNWRLRNYTDKFPNFLDIEVSHVVPIQHDQAFAGIGKACQQFEQGGFTAAHGADDSDFFSRLCFKGYIFESVG</sequence>
<reference evidence="1" key="1">
    <citation type="submission" date="2022-03" db="EMBL/GenBank/DDBJ databases">
        <title>Draft genome sequence of Aduncisulcus paluster, a free-living microaerophilic Fornicata.</title>
        <authorList>
            <person name="Yuyama I."/>
            <person name="Kume K."/>
            <person name="Tamura T."/>
            <person name="Inagaki Y."/>
            <person name="Hashimoto T."/>
        </authorList>
    </citation>
    <scope>NUCLEOTIDE SEQUENCE</scope>
    <source>
        <strain evidence="1">NY0171</strain>
    </source>
</reference>
<keyword evidence="2" id="KW-1185">Reference proteome</keyword>
<dbReference type="EMBL" id="BQXS01008012">
    <property type="protein sequence ID" value="GKT28913.1"/>
    <property type="molecule type" value="Genomic_DNA"/>
</dbReference>
<proteinExistence type="predicted"/>
<protein>
    <submittedName>
        <fullName evidence="1">Uncharacterized protein</fullName>
    </submittedName>
</protein>
<name>A0ABQ5K935_9EUKA</name>
<evidence type="ECO:0000313" key="1">
    <source>
        <dbReference type="EMBL" id="GKT28913.1"/>
    </source>
</evidence>
<organism evidence="1 2">
    <name type="scientific">Aduncisulcus paluster</name>
    <dbReference type="NCBI Taxonomy" id="2918883"/>
    <lineage>
        <taxon>Eukaryota</taxon>
        <taxon>Metamonada</taxon>
        <taxon>Carpediemonas-like organisms</taxon>
        <taxon>Aduncisulcus</taxon>
    </lineage>
</organism>
<dbReference type="Proteomes" id="UP001057375">
    <property type="component" value="Unassembled WGS sequence"/>
</dbReference>
<comment type="caution">
    <text evidence="1">The sequence shown here is derived from an EMBL/GenBank/DDBJ whole genome shotgun (WGS) entry which is preliminary data.</text>
</comment>
<accession>A0ABQ5K935</accession>
<feature type="non-terminal residue" evidence="1">
    <location>
        <position position="1"/>
    </location>
</feature>
<evidence type="ECO:0000313" key="2">
    <source>
        <dbReference type="Proteomes" id="UP001057375"/>
    </source>
</evidence>